<accession>T1B8E7</accession>
<proteinExistence type="predicted"/>
<feature type="domain" description="Cation/H+ exchanger transmembrane" evidence="10">
    <location>
        <begin position="23"/>
        <end position="269"/>
    </location>
</feature>
<evidence type="ECO:0000256" key="9">
    <source>
        <dbReference type="SAM" id="Phobius"/>
    </source>
</evidence>
<feature type="transmembrane region" description="Helical" evidence="9">
    <location>
        <begin position="91"/>
        <end position="119"/>
    </location>
</feature>
<keyword evidence="8 9" id="KW-0472">Membrane</keyword>
<evidence type="ECO:0000256" key="6">
    <source>
        <dbReference type="ARBA" id="ARBA00022989"/>
    </source>
</evidence>
<dbReference type="GO" id="GO:0005886">
    <property type="term" value="C:plasma membrane"/>
    <property type="evidence" value="ECO:0007669"/>
    <property type="project" value="UniProtKB-SubCell"/>
</dbReference>
<feature type="non-terminal residue" evidence="11">
    <location>
        <position position="279"/>
    </location>
</feature>
<feature type="transmembrane region" description="Helical" evidence="9">
    <location>
        <begin position="247"/>
        <end position="265"/>
    </location>
</feature>
<dbReference type="InterPro" id="IPR038770">
    <property type="entry name" value="Na+/solute_symporter_sf"/>
</dbReference>
<organism evidence="11">
    <name type="scientific">mine drainage metagenome</name>
    <dbReference type="NCBI Taxonomy" id="410659"/>
    <lineage>
        <taxon>unclassified sequences</taxon>
        <taxon>metagenomes</taxon>
        <taxon>ecological metagenomes</taxon>
    </lineage>
</organism>
<gene>
    <name evidence="11" type="ORF">B1B_11225</name>
</gene>
<name>T1B8E7_9ZZZZ</name>
<feature type="transmembrane region" description="Helical" evidence="9">
    <location>
        <begin position="225"/>
        <end position="241"/>
    </location>
</feature>
<keyword evidence="2" id="KW-0813">Transport</keyword>
<sequence length="279" mass="29878">MTFLVFASTTVDLLLLGAVLLISFASDLLTERFRFPDVLWLIALGFLAGPLFHLIPPGPILTLAPLVGTAALVIILYDAGLDMNARLVRPFAGSAVLFALSGWAIAFGLLFGVSLWLFAPGQVDLSLIFAVALACTSGAVIIPIASRLIEEPRLRAYVHLDGAIEDTLSIVGLSVVLTVLATVPVQFGNSVALSVLLPLPVALGIGLVGAFLAHQFLDRWQDRPFALIALLGILFVVYAVAEAVGGTGIFAVLVLGIFIANEYRFRNYLARWRGRRLAR</sequence>
<dbReference type="EMBL" id="AUZY01007269">
    <property type="protein sequence ID" value="EQD50485.1"/>
    <property type="molecule type" value="Genomic_DNA"/>
</dbReference>
<protein>
    <submittedName>
        <fullName evidence="11">Cation/H+ exchanger</fullName>
    </submittedName>
</protein>
<feature type="transmembrane region" description="Helical" evidence="9">
    <location>
        <begin position="125"/>
        <end position="146"/>
    </location>
</feature>
<evidence type="ECO:0000256" key="4">
    <source>
        <dbReference type="ARBA" id="ARBA00022475"/>
    </source>
</evidence>
<reference evidence="11" key="2">
    <citation type="journal article" date="2014" name="ISME J.">
        <title>Microbial stratification in low pH oxic and suboxic macroscopic growths along an acid mine drainage.</title>
        <authorList>
            <person name="Mendez-Garcia C."/>
            <person name="Mesa V."/>
            <person name="Sprenger R.R."/>
            <person name="Richter M."/>
            <person name="Diez M.S."/>
            <person name="Solano J."/>
            <person name="Bargiela R."/>
            <person name="Golyshina O.V."/>
            <person name="Manteca A."/>
            <person name="Ramos J.L."/>
            <person name="Gallego J.R."/>
            <person name="Llorente I."/>
            <person name="Martins Dos Santos V.A."/>
            <person name="Jensen O.N."/>
            <person name="Pelaez A.I."/>
            <person name="Sanchez J."/>
            <person name="Ferrer M."/>
        </authorList>
    </citation>
    <scope>NUCLEOTIDE SEQUENCE</scope>
</reference>
<evidence type="ECO:0000256" key="8">
    <source>
        <dbReference type="ARBA" id="ARBA00023136"/>
    </source>
</evidence>
<dbReference type="GO" id="GO:1902600">
    <property type="term" value="P:proton transmembrane transport"/>
    <property type="evidence" value="ECO:0007669"/>
    <property type="project" value="InterPro"/>
</dbReference>
<dbReference type="Pfam" id="PF00999">
    <property type="entry name" value="Na_H_Exchanger"/>
    <property type="match status" value="1"/>
</dbReference>
<keyword evidence="7" id="KW-0406">Ion transport</keyword>
<keyword evidence="6 9" id="KW-1133">Transmembrane helix</keyword>
<dbReference type="GO" id="GO:0015297">
    <property type="term" value="F:antiporter activity"/>
    <property type="evidence" value="ECO:0007669"/>
    <property type="project" value="UniProtKB-KW"/>
</dbReference>
<feature type="transmembrane region" description="Helical" evidence="9">
    <location>
        <begin position="191"/>
        <end position="213"/>
    </location>
</feature>
<dbReference type="PANTHER" id="PTHR32507:SF0">
    <property type="entry name" value="NA(+)_H(+) ANTIPORTER 2-RELATED"/>
    <property type="match status" value="1"/>
</dbReference>
<dbReference type="AlphaFoldDB" id="T1B8E7"/>
<keyword evidence="3" id="KW-0050">Antiport</keyword>
<evidence type="ECO:0000259" key="10">
    <source>
        <dbReference type="Pfam" id="PF00999"/>
    </source>
</evidence>
<evidence type="ECO:0000256" key="2">
    <source>
        <dbReference type="ARBA" id="ARBA00022448"/>
    </source>
</evidence>
<dbReference type="InterPro" id="IPR006153">
    <property type="entry name" value="Cation/H_exchanger_TM"/>
</dbReference>
<reference evidence="11" key="1">
    <citation type="submission" date="2013-08" db="EMBL/GenBank/DDBJ databases">
        <authorList>
            <person name="Mendez C."/>
            <person name="Richter M."/>
            <person name="Ferrer M."/>
            <person name="Sanchez J."/>
        </authorList>
    </citation>
    <scope>NUCLEOTIDE SEQUENCE</scope>
</reference>
<evidence type="ECO:0000256" key="3">
    <source>
        <dbReference type="ARBA" id="ARBA00022449"/>
    </source>
</evidence>
<keyword evidence="4" id="KW-1003">Cell membrane</keyword>
<evidence type="ECO:0000256" key="1">
    <source>
        <dbReference type="ARBA" id="ARBA00004651"/>
    </source>
</evidence>
<dbReference type="PANTHER" id="PTHR32507">
    <property type="entry name" value="NA(+)/H(+) ANTIPORTER 1"/>
    <property type="match status" value="1"/>
</dbReference>
<feature type="transmembrane region" description="Helical" evidence="9">
    <location>
        <begin position="38"/>
        <end position="55"/>
    </location>
</feature>
<evidence type="ECO:0000313" key="11">
    <source>
        <dbReference type="EMBL" id="EQD50485.1"/>
    </source>
</evidence>
<dbReference type="Gene3D" id="1.20.1530.20">
    <property type="match status" value="1"/>
</dbReference>
<comment type="caution">
    <text evidence="11">The sequence shown here is derived from an EMBL/GenBank/DDBJ whole genome shotgun (WGS) entry which is preliminary data.</text>
</comment>
<evidence type="ECO:0000256" key="7">
    <source>
        <dbReference type="ARBA" id="ARBA00023065"/>
    </source>
</evidence>
<keyword evidence="5 9" id="KW-0812">Transmembrane</keyword>
<feature type="transmembrane region" description="Helical" evidence="9">
    <location>
        <begin position="167"/>
        <end position="185"/>
    </location>
</feature>
<feature type="transmembrane region" description="Helical" evidence="9">
    <location>
        <begin position="6"/>
        <end position="26"/>
    </location>
</feature>
<comment type="subcellular location">
    <subcellularLocation>
        <location evidence="1">Cell membrane</location>
        <topology evidence="1">Multi-pass membrane protein</topology>
    </subcellularLocation>
</comment>
<evidence type="ECO:0000256" key="5">
    <source>
        <dbReference type="ARBA" id="ARBA00022692"/>
    </source>
</evidence>
<feature type="transmembrane region" description="Helical" evidence="9">
    <location>
        <begin position="61"/>
        <end position="79"/>
    </location>
</feature>